<evidence type="ECO:0000313" key="3">
    <source>
        <dbReference type="Proteomes" id="UP000823388"/>
    </source>
</evidence>
<evidence type="ECO:0000313" key="2">
    <source>
        <dbReference type="EMBL" id="KAG2651689.1"/>
    </source>
</evidence>
<accession>A0A8T0X821</accession>
<feature type="compositionally biased region" description="Polar residues" evidence="1">
    <location>
        <begin position="311"/>
        <end position="328"/>
    </location>
</feature>
<feature type="region of interest" description="Disordered" evidence="1">
    <location>
        <begin position="299"/>
        <end position="328"/>
    </location>
</feature>
<gene>
    <name evidence="2" type="ORF">PVAP13_1NG305119</name>
</gene>
<evidence type="ECO:0000256" key="1">
    <source>
        <dbReference type="SAM" id="MobiDB-lite"/>
    </source>
</evidence>
<proteinExistence type="predicted"/>
<feature type="region of interest" description="Disordered" evidence="1">
    <location>
        <begin position="231"/>
        <end position="252"/>
    </location>
</feature>
<feature type="region of interest" description="Disordered" evidence="1">
    <location>
        <begin position="376"/>
        <end position="412"/>
    </location>
</feature>
<organism evidence="2 3">
    <name type="scientific">Panicum virgatum</name>
    <name type="common">Blackwell switchgrass</name>
    <dbReference type="NCBI Taxonomy" id="38727"/>
    <lineage>
        <taxon>Eukaryota</taxon>
        <taxon>Viridiplantae</taxon>
        <taxon>Streptophyta</taxon>
        <taxon>Embryophyta</taxon>
        <taxon>Tracheophyta</taxon>
        <taxon>Spermatophyta</taxon>
        <taxon>Magnoliopsida</taxon>
        <taxon>Liliopsida</taxon>
        <taxon>Poales</taxon>
        <taxon>Poaceae</taxon>
        <taxon>PACMAD clade</taxon>
        <taxon>Panicoideae</taxon>
        <taxon>Panicodae</taxon>
        <taxon>Paniceae</taxon>
        <taxon>Panicinae</taxon>
        <taxon>Panicum</taxon>
        <taxon>Panicum sect. Hiantes</taxon>
    </lineage>
</organism>
<dbReference type="AlphaFoldDB" id="A0A8T0X821"/>
<protein>
    <submittedName>
        <fullName evidence="2">Uncharacterized protein</fullName>
    </submittedName>
</protein>
<sequence>MMCSVVDRVKNLVVYFDHNDCVAGVQWDDVVSNPVAQLPKVSSPVKVQQIKKKKEKGTDKGDGSEDDTDFSDSDYEFMDGDDDLFVDHVDDDVVDQGVAKGKKIAKGKKATGSRLRVSELSVINDDGEELSTDEEGLQLPHEVRPVSVGVSSTRVGQVNLKFKPLRLEDMDSPTFKVGIFFESVETLRCAITEYIESFTRAYGNNIWPCKDMSTWEKVNGPPILPPIYEKKVGRPPKSRRKQPYEIQGENGPKMSKHGVIITCSYCKGEHHNAGGYMLKKMGLRPDEHEPQMVAAEAVVNQEQSHPEADPATSQWFSQGAPSSSQLFSQEGSTSSLLYPQLTSTMLMHMMDHASQSALPSQHPGPVPDSVFISSNRPMARPAPLTTATKEGKAAANKRKAPKKATNAPAKKTKASEEKGMMCETATSIYFLLICYAI</sequence>
<keyword evidence="3" id="KW-1185">Reference proteome</keyword>
<dbReference type="EMBL" id="CM029038">
    <property type="protein sequence ID" value="KAG2651689.1"/>
    <property type="molecule type" value="Genomic_DNA"/>
</dbReference>
<comment type="caution">
    <text evidence="2">The sequence shown here is derived from an EMBL/GenBank/DDBJ whole genome shotgun (WGS) entry which is preliminary data.</text>
</comment>
<feature type="compositionally biased region" description="Acidic residues" evidence="1">
    <location>
        <begin position="64"/>
        <end position="73"/>
    </location>
</feature>
<name>A0A8T0X821_PANVG</name>
<dbReference type="Proteomes" id="UP000823388">
    <property type="component" value="Chromosome 1N"/>
</dbReference>
<reference evidence="2" key="1">
    <citation type="submission" date="2020-05" db="EMBL/GenBank/DDBJ databases">
        <title>WGS assembly of Panicum virgatum.</title>
        <authorList>
            <person name="Lovell J.T."/>
            <person name="Jenkins J."/>
            <person name="Shu S."/>
            <person name="Juenger T.E."/>
            <person name="Schmutz J."/>
        </authorList>
    </citation>
    <scope>NUCLEOTIDE SEQUENCE</scope>
    <source>
        <strain evidence="2">AP13</strain>
    </source>
</reference>
<feature type="region of interest" description="Disordered" evidence="1">
    <location>
        <begin position="42"/>
        <end position="73"/>
    </location>
</feature>